<evidence type="ECO:0000313" key="2">
    <source>
        <dbReference type="Proteomes" id="UP000267606"/>
    </source>
</evidence>
<protein>
    <submittedName>
        <fullName evidence="1 3">Uncharacterized protein</fullName>
    </submittedName>
</protein>
<accession>A0A183HDU9</accession>
<keyword evidence="2" id="KW-1185">Reference proteome</keyword>
<evidence type="ECO:0000313" key="1">
    <source>
        <dbReference type="EMBL" id="VDO43889.1"/>
    </source>
</evidence>
<reference evidence="3" key="1">
    <citation type="submission" date="2016-06" db="UniProtKB">
        <authorList>
            <consortium name="WormBaseParasite"/>
        </authorList>
    </citation>
    <scope>IDENTIFICATION</scope>
</reference>
<name>A0A183HDU9_9BILA</name>
<dbReference type="Proteomes" id="UP000267606">
    <property type="component" value="Unassembled WGS sequence"/>
</dbReference>
<proteinExistence type="predicted"/>
<gene>
    <name evidence="1" type="ORF">OFLC_LOCUS5663</name>
</gene>
<dbReference type="AlphaFoldDB" id="A0A183HDU9"/>
<sequence>MSACSGAGGGGGDGSSAQIANTIHSTKLLHVLLLTKIHPYVTHPLHGLSLARTTTLHYPSWQCSSTFDA</sequence>
<evidence type="ECO:0000313" key="3">
    <source>
        <dbReference type="WBParaSite" id="OFLC_0000566001-mRNA-1"/>
    </source>
</evidence>
<reference evidence="1 2" key="2">
    <citation type="submission" date="2018-11" db="EMBL/GenBank/DDBJ databases">
        <authorList>
            <consortium name="Pathogen Informatics"/>
        </authorList>
    </citation>
    <scope>NUCLEOTIDE SEQUENCE [LARGE SCALE GENOMIC DNA]</scope>
</reference>
<dbReference type="WBParaSite" id="OFLC_0000566001-mRNA-1">
    <property type="protein sequence ID" value="OFLC_0000566001-mRNA-1"/>
    <property type="gene ID" value="OFLC_0000566001"/>
</dbReference>
<dbReference type="EMBL" id="UZAJ01004987">
    <property type="protein sequence ID" value="VDO43889.1"/>
    <property type="molecule type" value="Genomic_DNA"/>
</dbReference>
<organism evidence="3">
    <name type="scientific">Onchocerca flexuosa</name>
    <dbReference type="NCBI Taxonomy" id="387005"/>
    <lineage>
        <taxon>Eukaryota</taxon>
        <taxon>Metazoa</taxon>
        <taxon>Ecdysozoa</taxon>
        <taxon>Nematoda</taxon>
        <taxon>Chromadorea</taxon>
        <taxon>Rhabditida</taxon>
        <taxon>Spirurina</taxon>
        <taxon>Spiruromorpha</taxon>
        <taxon>Filarioidea</taxon>
        <taxon>Onchocercidae</taxon>
        <taxon>Onchocerca</taxon>
    </lineage>
</organism>